<dbReference type="Proteomes" id="UP000037507">
    <property type="component" value="Unassembled WGS sequence"/>
</dbReference>
<dbReference type="OrthoDB" id="8903985at2"/>
<proteinExistence type="predicted"/>
<organism evidence="1 2">
    <name type="scientific">Limnohabitans planktonicus II-D5</name>
    <dbReference type="NCBI Taxonomy" id="1293045"/>
    <lineage>
        <taxon>Bacteria</taxon>
        <taxon>Pseudomonadati</taxon>
        <taxon>Pseudomonadota</taxon>
        <taxon>Betaproteobacteria</taxon>
        <taxon>Burkholderiales</taxon>
        <taxon>Comamonadaceae</taxon>
        <taxon>Limnohabitans</taxon>
    </lineage>
</organism>
<gene>
    <name evidence="1" type="ORF">H663_006245</name>
</gene>
<keyword evidence="2" id="KW-1185">Reference proteome</keyword>
<accession>A0A2T7UFX0</accession>
<dbReference type="RefSeq" id="WP_053170108.1">
    <property type="nucleotide sequence ID" value="NZ_LFYT02000005.1"/>
</dbReference>
<dbReference type="AlphaFoldDB" id="A0A2T7UFX0"/>
<protein>
    <submittedName>
        <fullName evidence="1">Uncharacterized protein</fullName>
    </submittedName>
</protein>
<evidence type="ECO:0000313" key="1">
    <source>
        <dbReference type="EMBL" id="PVE43589.1"/>
    </source>
</evidence>
<comment type="caution">
    <text evidence="1">The sequence shown here is derived from an EMBL/GenBank/DDBJ whole genome shotgun (WGS) entry which is preliminary data.</text>
</comment>
<reference evidence="1" key="1">
    <citation type="submission" date="2017-04" db="EMBL/GenBank/DDBJ databases">
        <title>Unexpected and diverse lifestyles within the genus Limnohabitans.</title>
        <authorList>
            <person name="Kasalicky V."/>
            <person name="Mehrshad M."/>
            <person name="Andrei S.-A."/>
            <person name="Salcher M."/>
            <person name="Kratochvilova H."/>
            <person name="Simek K."/>
            <person name="Ghai R."/>
        </authorList>
    </citation>
    <scope>NUCLEOTIDE SEQUENCE [LARGE SCALE GENOMIC DNA]</scope>
    <source>
        <strain evidence="1">II-D5</strain>
    </source>
</reference>
<name>A0A2T7UFX0_9BURK</name>
<dbReference type="STRING" id="1293045.H663_04185"/>
<sequence>MASSAKPEFWRTEVGDAVAVLNIPGALKRPRTFDIDVSLLVRVPEDHAEAWHALTLEIDGKQQWHRRIASSCPGQTDGLDYHCRVVLEAGPALRIRAVAGTRGAVVQRLQIEAREDLQD</sequence>
<dbReference type="EMBL" id="LFYT02000005">
    <property type="protein sequence ID" value="PVE43589.1"/>
    <property type="molecule type" value="Genomic_DNA"/>
</dbReference>
<evidence type="ECO:0000313" key="2">
    <source>
        <dbReference type="Proteomes" id="UP000037507"/>
    </source>
</evidence>